<protein>
    <submittedName>
        <fullName evidence="2">Uncharacterized protein</fullName>
    </submittedName>
</protein>
<accession>A0A8H3I1V2</accession>
<gene>
    <name evidence="2" type="ORF">RDB_LOCUS145168</name>
</gene>
<reference evidence="2" key="1">
    <citation type="submission" date="2021-01" db="EMBL/GenBank/DDBJ databases">
        <authorList>
            <person name="Kaushik A."/>
        </authorList>
    </citation>
    <scope>NUCLEOTIDE SEQUENCE</scope>
    <source>
        <strain evidence="2">AG5</strain>
    </source>
</reference>
<organism evidence="2 3">
    <name type="scientific">Rhizoctonia solani</name>
    <dbReference type="NCBI Taxonomy" id="456999"/>
    <lineage>
        <taxon>Eukaryota</taxon>
        <taxon>Fungi</taxon>
        <taxon>Dikarya</taxon>
        <taxon>Basidiomycota</taxon>
        <taxon>Agaricomycotina</taxon>
        <taxon>Agaricomycetes</taxon>
        <taxon>Cantharellales</taxon>
        <taxon>Ceratobasidiaceae</taxon>
        <taxon>Rhizoctonia</taxon>
    </lineage>
</organism>
<evidence type="ECO:0000313" key="2">
    <source>
        <dbReference type="EMBL" id="CAE7206788.1"/>
    </source>
</evidence>
<name>A0A8H3I1V2_9AGAM</name>
<proteinExistence type="predicted"/>
<evidence type="ECO:0000256" key="1">
    <source>
        <dbReference type="SAM" id="SignalP"/>
    </source>
</evidence>
<comment type="caution">
    <text evidence="2">The sequence shown here is derived from an EMBL/GenBank/DDBJ whole genome shotgun (WGS) entry which is preliminary data.</text>
</comment>
<feature type="signal peptide" evidence="1">
    <location>
        <begin position="1"/>
        <end position="32"/>
    </location>
</feature>
<sequence length="106" mass="12172">MEHNSTADKHPRRLVVGFCLFVLSSVPIFSLANNAAKDDGLIQTNGWDRPQLDTTKHVLYYKQDRLPKWGKHPPVWMHILDSSSRKAQDILPLESTRPAGMYHHEL</sequence>
<evidence type="ECO:0000313" key="3">
    <source>
        <dbReference type="Proteomes" id="UP000663827"/>
    </source>
</evidence>
<dbReference type="EMBL" id="CAJNJQ010003944">
    <property type="protein sequence ID" value="CAE7206788.1"/>
    <property type="molecule type" value="Genomic_DNA"/>
</dbReference>
<dbReference type="AlphaFoldDB" id="A0A8H3I1V2"/>
<dbReference type="Proteomes" id="UP000663827">
    <property type="component" value="Unassembled WGS sequence"/>
</dbReference>
<feature type="chain" id="PRO_5034484510" evidence="1">
    <location>
        <begin position="33"/>
        <end position="106"/>
    </location>
</feature>
<keyword evidence="1" id="KW-0732">Signal</keyword>